<dbReference type="InterPro" id="IPR045175">
    <property type="entry name" value="M28_fam"/>
</dbReference>
<proteinExistence type="predicted"/>
<organism evidence="5 6">
    <name type="scientific">Spirosoma aureum</name>
    <dbReference type="NCBI Taxonomy" id="2692134"/>
    <lineage>
        <taxon>Bacteria</taxon>
        <taxon>Pseudomonadati</taxon>
        <taxon>Bacteroidota</taxon>
        <taxon>Cytophagia</taxon>
        <taxon>Cytophagales</taxon>
        <taxon>Cytophagaceae</taxon>
        <taxon>Spirosoma</taxon>
    </lineage>
</organism>
<dbReference type="PANTHER" id="PTHR12147">
    <property type="entry name" value="METALLOPEPTIDASE M28 FAMILY MEMBER"/>
    <property type="match status" value="1"/>
</dbReference>
<dbReference type="AlphaFoldDB" id="A0A6G9AHZ9"/>
<dbReference type="GO" id="GO:0006508">
    <property type="term" value="P:proteolysis"/>
    <property type="evidence" value="ECO:0007669"/>
    <property type="project" value="InterPro"/>
</dbReference>
<keyword evidence="6" id="KW-1185">Reference proteome</keyword>
<dbReference type="CDD" id="cd00063">
    <property type="entry name" value="FN3"/>
    <property type="match status" value="1"/>
</dbReference>
<comment type="subcellular location">
    <subcellularLocation>
        <location evidence="1">Secreted</location>
    </subcellularLocation>
</comment>
<keyword evidence="3" id="KW-0482">Metalloprotease</keyword>
<reference evidence="5 6" key="1">
    <citation type="submission" date="2020-03" db="EMBL/GenBank/DDBJ databases">
        <authorList>
            <person name="Kim M.K."/>
        </authorList>
    </citation>
    <scope>NUCLEOTIDE SEQUENCE [LARGE SCALE GENOMIC DNA]</scope>
    <source>
        <strain evidence="5 6">BT328</strain>
    </source>
</reference>
<dbReference type="RefSeq" id="WP_167205861.1">
    <property type="nucleotide sequence ID" value="NZ_CP050063.1"/>
</dbReference>
<dbReference type="Proteomes" id="UP000501802">
    <property type="component" value="Chromosome"/>
</dbReference>
<dbReference type="SUPFAM" id="SSF53187">
    <property type="entry name" value="Zn-dependent exopeptidases"/>
    <property type="match status" value="1"/>
</dbReference>
<protein>
    <submittedName>
        <fullName evidence="5">M20/M25/M40 family metallo-hydrolase</fullName>
    </submittedName>
</protein>
<keyword evidence="3" id="KW-0645">Protease</keyword>
<dbReference type="InterPro" id="IPR036116">
    <property type="entry name" value="FN3_sf"/>
</dbReference>
<dbReference type="PANTHER" id="PTHR12147:SF26">
    <property type="entry name" value="PEPTIDASE M28 DOMAIN-CONTAINING PROTEIN"/>
    <property type="match status" value="1"/>
</dbReference>
<dbReference type="Gene3D" id="2.60.40.10">
    <property type="entry name" value="Immunoglobulins"/>
    <property type="match status" value="1"/>
</dbReference>
<gene>
    <name evidence="5" type="ORF">G8759_05200</name>
</gene>
<accession>A0A6G9AHZ9</accession>
<evidence type="ECO:0000256" key="3">
    <source>
        <dbReference type="ARBA" id="ARBA00023049"/>
    </source>
</evidence>
<dbReference type="Gene3D" id="3.40.630.10">
    <property type="entry name" value="Zn peptidases"/>
    <property type="match status" value="1"/>
</dbReference>
<dbReference type="Pfam" id="PF04389">
    <property type="entry name" value="Peptidase_M28"/>
    <property type="match status" value="1"/>
</dbReference>
<keyword evidence="2" id="KW-0964">Secreted</keyword>
<dbReference type="InterPro" id="IPR007484">
    <property type="entry name" value="Peptidase_M28"/>
</dbReference>
<dbReference type="InterPro" id="IPR013783">
    <property type="entry name" value="Ig-like_fold"/>
</dbReference>
<keyword evidence="5" id="KW-0378">Hydrolase</keyword>
<evidence type="ECO:0000256" key="1">
    <source>
        <dbReference type="ARBA" id="ARBA00004613"/>
    </source>
</evidence>
<dbReference type="EMBL" id="CP050063">
    <property type="protein sequence ID" value="QIP12068.1"/>
    <property type="molecule type" value="Genomic_DNA"/>
</dbReference>
<dbReference type="PROSITE" id="PS50853">
    <property type="entry name" value="FN3"/>
    <property type="match status" value="1"/>
</dbReference>
<evidence type="ECO:0000259" key="4">
    <source>
        <dbReference type="PROSITE" id="PS50853"/>
    </source>
</evidence>
<dbReference type="GO" id="GO:0008235">
    <property type="term" value="F:metalloexopeptidase activity"/>
    <property type="evidence" value="ECO:0007669"/>
    <property type="project" value="InterPro"/>
</dbReference>
<evidence type="ECO:0000256" key="2">
    <source>
        <dbReference type="ARBA" id="ARBA00022525"/>
    </source>
</evidence>
<name>A0A6G9AHZ9_9BACT</name>
<sequence>MQTKSLLPLLLVFVLVSPLLKAQTILNRDAQIADLVSQVSADSLRAHINGLVSFGTRHTLSVPANATDQPAKKGLGAARQWILGKFNQYAKQSGGRLTATLDTWTLQPDGRRVDKPANMGNVMATLKGTDPTDDRIFIVQGHMDSRVTNVMNRESDAPGANDDGSGTAAVIELCRVMSKSSFPATIIFVTLTGEEQGLLGAEHLSERAIKEKWNVEAVLNNDIMGSNNSSDTRIIDNTRLRVFSEGLPGVLLKDTTGRIGQIRQFGNENDGKARTLARYLKEIGERYVENLEVVMVYRNDRYLRGGDHTPYVQRGIAAVRLTEMNENYEHQHQDLRTENAGTPAAIEYGDYPKFMDFEYLRKNTSVNLATLANLAKSPTVPQKVTVDVRNLTNSTVLYWQAPQSGKVKGYFVLMRETYWPFWQKKFFTTKLGMTLPYSKDNYYFAVQAVSEDGNESLPVLPVPNLR</sequence>
<dbReference type="KEGG" id="spib:G8759_05200"/>
<dbReference type="InterPro" id="IPR003961">
    <property type="entry name" value="FN3_dom"/>
</dbReference>
<evidence type="ECO:0000313" key="6">
    <source>
        <dbReference type="Proteomes" id="UP000501802"/>
    </source>
</evidence>
<feature type="domain" description="Fibronectin type-III" evidence="4">
    <location>
        <begin position="380"/>
        <end position="466"/>
    </location>
</feature>
<evidence type="ECO:0000313" key="5">
    <source>
        <dbReference type="EMBL" id="QIP12068.1"/>
    </source>
</evidence>
<dbReference type="SUPFAM" id="SSF49265">
    <property type="entry name" value="Fibronectin type III"/>
    <property type="match status" value="1"/>
</dbReference>
<dbReference type="GO" id="GO:0005576">
    <property type="term" value="C:extracellular region"/>
    <property type="evidence" value="ECO:0007669"/>
    <property type="project" value="UniProtKB-SubCell"/>
</dbReference>